<feature type="compositionally biased region" description="Polar residues" evidence="3">
    <location>
        <begin position="166"/>
        <end position="196"/>
    </location>
</feature>
<dbReference type="InterPro" id="IPR036390">
    <property type="entry name" value="WH_DNA-bd_sf"/>
</dbReference>
<evidence type="ECO:0000256" key="2">
    <source>
        <dbReference type="PROSITE-ProRule" id="PRU00332"/>
    </source>
</evidence>
<dbReference type="Gene3D" id="1.10.10.10">
    <property type="entry name" value="Winged helix-like DNA-binding domain superfamily/Winged helix DNA-binding domain"/>
    <property type="match status" value="1"/>
</dbReference>
<name>A0AAV7E2H9_ARIFI</name>
<dbReference type="FunFam" id="1.10.10.10:FF:000131">
    <property type="entry name" value="la-related protein 1B isoform X2"/>
    <property type="match status" value="1"/>
</dbReference>
<accession>A0AAV7E2H9</accession>
<dbReference type="GO" id="GO:0003723">
    <property type="term" value="F:RNA binding"/>
    <property type="evidence" value="ECO:0007669"/>
    <property type="project" value="UniProtKB-UniRule"/>
</dbReference>
<dbReference type="Pfam" id="PF05383">
    <property type="entry name" value="La"/>
    <property type="match status" value="1"/>
</dbReference>
<sequence>MATTADGLNSPQFRRGARNFASPWAHVVRGESEVAATAPGTPVSSPGAAVDVSVHSDRSENSPVEPGVESADNNGGNAATGKTKKPAWNKPANGVVEVGPVMGAVSWPALSESTRASPKSSSDSKPPSDGSVHVSQKPVISNANPNPTPNNAFPVRQKSMKRGDRGTTNGAPASPVQTPSEKPQSAPEKSSSPTKDSSPRDVAHKGSNNLESGLKGGFVPQSHGANDQPRNSFRRGGSGPHPRGDGHYHGNYGNRRDQDRQNYEWNPHRNFSNRDVHIQQPRPMPRGGFMRPPPTSGPFITSPRPFTNPMGFPDMPSPVYYVPAPHPDALRGVQFMPHPGPPPMFFPGPDPQLRAVLVKQIDYYFSSENLCKDIYLRQNMDEQGWVPISLIAGFNRVRQLTTNLQFILEALRTSTVVEVQGDKIRKRHDWMNWPLPAHNQLAASPGPASSPVSSYDALATRVQHVVLEDGSSNHNNFRGQMDGVLSRSSSGESSHSAVLAGTSIGEAPGQISNQAGNDRSMPTRSSGKAVSC</sequence>
<evidence type="ECO:0000313" key="5">
    <source>
        <dbReference type="EMBL" id="KAG9442783.1"/>
    </source>
</evidence>
<dbReference type="InterPro" id="IPR045180">
    <property type="entry name" value="La_dom_prot"/>
</dbReference>
<reference evidence="5 6" key="1">
    <citation type="submission" date="2021-07" db="EMBL/GenBank/DDBJ databases">
        <title>The Aristolochia fimbriata genome: insights into angiosperm evolution, floral development and chemical biosynthesis.</title>
        <authorList>
            <person name="Jiao Y."/>
        </authorList>
    </citation>
    <scope>NUCLEOTIDE SEQUENCE [LARGE SCALE GENOMIC DNA]</scope>
    <source>
        <strain evidence="5">IBCAS-2021</strain>
        <tissue evidence="5">Leaf</tissue>
    </source>
</reference>
<organism evidence="5 6">
    <name type="scientific">Aristolochia fimbriata</name>
    <name type="common">White veined hardy Dutchman's pipe vine</name>
    <dbReference type="NCBI Taxonomy" id="158543"/>
    <lineage>
        <taxon>Eukaryota</taxon>
        <taxon>Viridiplantae</taxon>
        <taxon>Streptophyta</taxon>
        <taxon>Embryophyta</taxon>
        <taxon>Tracheophyta</taxon>
        <taxon>Spermatophyta</taxon>
        <taxon>Magnoliopsida</taxon>
        <taxon>Magnoliidae</taxon>
        <taxon>Piperales</taxon>
        <taxon>Aristolochiaceae</taxon>
        <taxon>Aristolochia</taxon>
    </lineage>
</organism>
<evidence type="ECO:0000259" key="4">
    <source>
        <dbReference type="PROSITE" id="PS50961"/>
    </source>
</evidence>
<proteinExistence type="predicted"/>
<evidence type="ECO:0000256" key="3">
    <source>
        <dbReference type="SAM" id="MobiDB-lite"/>
    </source>
</evidence>
<keyword evidence="1 2" id="KW-0694">RNA-binding</keyword>
<keyword evidence="6" id="KW-1185">Reference proteome</keyword>
<dbReference type="EMBL" id="JAINDJ010000007">
    <property type="protein sequence ID" value="KAG9442783.1"/>
    <property type="molecule type" value="Genomic_DNA"/>
</dbReference>
<dbReference type="PANTHER" id="PTHR22792">
    <property type="entry name" value="LUPUS LA PROTEIN-RELATED"/>
    <property type="match status" value="1"/>
</dbReference>
<dbReference type="AlphaFoldDB" id="A0AAV7E2H9"/>
<feature type="region of interest" description="Disordered" evidence="3">
    <location>
        <begin position="33"/>
        <end position="94"/>
    </location>
</feature>
<feature type="compositionally biased region" description="Low complexity" evidence="3">
    <location>
        <begin position="117"/>
        <end position="129"/>
    </location>
</feature>
<feature type="region of interest" description="Disordered" evidence="3">
    <location>
        <begin position="109"/>
        <end position="288"/>
    </location>
</feature>
<feature type="compositionally biased region" description="Basic and acidic residues" evidence="3">
    <location>
        <begin position="242"/>
        <end position="262"/>
    </location>
</feature>
<dbReference type="PANTHER" id="PTHR22792:SF132">
    <property type="entry name" value="LA-RELATED PROTEIN 1"/>
    <property type="match status" value="1"/>
</dbReference>
<evidence type="ECO:0000256" key="1">
    <source>
        <dbReference type="ARBA" id="ARBA00022884"/>
    </source>
</evidence>
<feature type="compositionally biased region" description="Low complexity" evidence="3">
    <location>
        <begin position="486"/>
        <end position="496"/>
    </location>
</feature>
<dbReference type="SMART" id="SM00715">
    <property type="entry name" value="LA"/>
    <property type="match status" value="1"/>
</dbReference>
<feature type="compositionally biased region" description="Low complexity" evidence="3">
    <location>
        <begin position="142"/>
        <end position="154"/>
    </location>
</feature>
<dbReference type="CDD" id="cd07323">
    <property type="entry name" value="LAM"/>
    <property type="match status" value="1"/>
</dbReference>
<dbReference type="GO" id="GO:0005737">
    <property type="term" value="C:cytoplasm"/>
    <property type="evidence" value="ECO:0007669"/>
    <property type="project" value="UniProtKB-ARBA"/>
</dbReference>
<feature type="compositionally biased region" description="Polar residues" evidence="3">
    <location>
        <begin position="510"/>
        <end position="532"/>
    </location>
</feature>
<comment type="caution">
    <text evidence="5">The sequence shown here is derived from an EMBL/GenBank/DDBJ whole genome shotgun (WGS) entry which is preliminary data.</text>
</comment>
<dbReference type="Proteomes" id="UP000825729">
    <property type="component" value="Unassembled WGS sequence"/>
</dbReference>
<dbReference type="InterPro" id="IPR006630">
    <property type="entry name" value="La_HTH"/>
</dbReference>
<feature type="domain" description="HTH La-type RNA-binding" evidence="4">
    <location>
        <begin position="347"/>
        <end position="437"/>
    </location>
</feature>
<evidence type="ECO:0000313" key="6">
    <source>
        <dbReference type="Proteomes" id="UP000825729"/>
    </source>
</evidence>
<dbReference type="SUPFAM" id="SSF46785">
    <property type="entry name" value="Winged helix' DNA-binding domain"/>
    <property type="match status" value="1"/>
</dbReference>
<feature type="region of interest" description="Disordered" evidence="3">
    <location>
        <begin position="469"/>
        <end position="532"/>
    </location>
</feature>
<protein>
    <recommendedName>
        <fullName evidence="4">HTH La-type RNA-binding domain-containing protein</fullName>
    </recommendedName>
</protein>
<dbReference type="InterPro" id="IPR036388">
    <property type="entry name" value="WH-like_DNA-bd_sf"/>
</dbReference>
<dbReference type="PROSITE" id="PS50961">
    <property type="entry name" value="HTH_LA"/>
    <property type="match status" value="1"/>
</dbReference>
<gene>
    <name evidence="5" type="ORF">H6P81_018637</name>
</gene>